<dbReference type="Gene3D" id="3.50.50.60">
    <property type="entry name" value="FAD/NAD(P)-binding domain"/>
    <property type="match status" value="1"/>
</dbReference>
<keyword evidence="3" id="KW-0274">FAD</keyword>
<dbReference type="OrthoDB" id="9806257at2"/>
<accession>A0A1H0I9E5</accession>
<reference evidence="7" key="1">
    <citation type="submission" date="2016-10" db="EMBL/GenBank/DDBJ databases">
        <authorList>
            <person name="Varghese N."/>
            <person name="Submissions S."/>
        </authorList>
    </citation>
    <scope>NUCLEOTIDE SEQUENCE [LARGE SCALE GENOMIC DNA]</scope>
    <source>
        <strain evidence="7">CGMCC 1.6494</strain>
    </source>
</reference>
<dbReference type="Proteomes" id="UP000199677">
    <property type="component" value="Unassembled WGS sequence"/>
</dbReference>
<dbReference type="Pfam" id="PF01266">
    <property type="entry name" value="DAO"/>
    <property type="match status" value="1"/>
</dbReference>
<evidence type="ECO:0000313" key="6">
    <source>
        <dbReference type="EMBL" id="SDO27995.1"/>
    </source>
</evidence>
<dbReference type="PANTHER" id="PTHR10961">
    <property type="entry name" value="PEROXISOMAL SARCOSINE OXIDASE"/>
    <property type="match status" value="1"/>
</dbReference>
<dbReference type="InterPro" id="IPR045170">
    <property type="entry name" value="MTOX"/>
</dbReference>
<evidence type="ECO:0000256" key="3">
    <source>
        <dbReference type="ARBA" id="ARBA00022827"/>
    </source>
</evidence>
<gene>
    <name evidence="6" type="ORF">SAMN04487951_1198</name>
</gene>
<dbReference type="GO" id="GO:0008115">
    <property type="term" value="F:sarcosine oxidase activity"/>
    <property type="evidence" value="ECO:0007669"/>
    <property type="project" value="TreeGrafter"/>
</dbReference>
<dbReference type="SUPFAM" id="SSF51905">
    <property type="entry name" value="FAD/NAD(P)-binding domain"/>
    <property type="match status" value="1"/>
</dbReference>
<evidence type="ECO:0000313" key="7">
    <source>
        <dbReference type="Proteomes" id="UP000199677"/>
    </source>
</evidence>
<dbReference type="EMBL" id="FNII01000019">
    <property type="protein sequence ID" value="SDO27995.1"/>
    <property type="molecule type" value="Genomic_DNA"/>
</dbReference>
<evidence type="ECO:0000256" key="1">
    <source>
        <dbReference type="ARBA" id="ARBA00001974"/>
    </source>
</evidence>
<dbReference type="PANTHER" id="PTHR10961:SF7">
    <property type="entry name" value="FAD DEPENDENT OXIDOREDUCTASE DOMAIN-CONTAINING PROTEIN"/>
    <property type="match status" value="1"/>
</dbReference>
<evidence type="ECO:0000256" key="2">
    <source>
        <dbReference type="ARBA" id="ARBA00022630"/>
    </source>
</evidence>
<evidence type="ECO:0000256" key="4">
    <source>
        <dbReference type="ARBA" id="ARBA00023002"/>
    </source>
</evidence>
<keyword evidence="7" id="KW-1185">Reference proteome</keyword>
<feature type="domain" description="FAD dependent oxidoreductase" evidence="5">
    <location>
        <begin position="2"/>
        <end position="355"/>
    </location>
</feature>
<sequence length="398" mass="44318">MRVAVIGLGAIGAQVLWQLSRVNEVEVDGFDKEYPGHPSAGVGGESRLFWNLEMAEPAYVPLIERAAVAWRELEASSGQSLRDPTGVLIYGGEQDVQMQCALNSAKALEVPVDPLEASALRRRFPHFAFDDHAFGLWDRDGAVIRPERTVEVTVELARRNGAIVHEFNPVTALDVTGSMLSVLSLSGKQKFDRVVMCCGGWTSKLVPHIQDEVVTRRLTSLWFNARQDDFIDLPPFLRTAPQYCYGIPSHDRRSIKLGLGFNDHYATGDADTLPRQLEGAELEAELNKFEWIREGMLPWLSRRPYRVETYVESYTRSMLEYIRPHIENPNVIIVTGFSGHGFRVSPAIGEIVCQLVVDGKTSLDIGFMERANPVFSILDPKHGTTTHNSVMASGPSRA</sequence>
<evidence type="ECO:0000259" key="5">
    <source>
        <dbReference type="Pfam" id="PF01266"/>
    </source>
</evidence>
<dbReference type="Gene3D" id="3.30.9.10">
    <property type="entry name" value="D-Amino Acid Oxidase, subunit A, domain 2"/>
    <property type="match status" value="1"/>
</dbReference>
<organism evidence="6 7">
    <name type="scientific">Vreelandella arcis</name>
    <dbReference type="NCBI Taxonomy" id="416873"/>
    <lineage>
        <taxon>Bacteria</taxon>
        <taxon>Pseudomonadati</taxon>
        <taxon>Pseudomonadota</taxon>
        <taxon>Gammaproteobacteria</taxon>
        <taxon>Oceanospirillales</taxon>
        <taxon>Halomonadaceae</taxon>
        <taxon>Vreelandella</taxon>
    </lineage>
</organism>
<dbReference type="InterPro" id="IPR006076">
    <property type="entry name" value="FAD-dep_OxRdtase"/>
</dbReference>
<dbReference type="RefSeq" id="WP_089707813.1">
    <property type="nucleotide sequence ID" value="NZ_FNII01000019.1"/>
</dbReference>
<dbReference type="GO" id="GO:0050660">
    <property type="term" value="F:flavin adenine dinucleotide binding"/>
    <property type="evidence" value="ECO:0007669"/>
    <property type="project" value="InterPro"/>
</dbReference>
<protein>
    <submittedName>
        <fullName evidence="6">Sarcosine oxidase</fullName>
    </submittedName>
</protein>
<dbReference type="InterPro" id="IPR036188">
    <property type="entry name" value="FAD/NAD-bd_sf"/>
</dbReference>
<dbReference type="STRING" id="416873.SAMN04487951_1198"/>
<proteinExistence type="predicted"/>
<keyword evidence="2" id="KW-0285">Flavoprotein</keyword>
<dbReference type="AlphaFoldDB" id="A0A1H0I9E5"/>
<keyword evidence="4" id="KW-0560">Oxidoreductase</keyword>
<comment type="cofactor">
    <cofactor evidence="1">
        <name>FAD</name>
        <dbReference type="ChEBI" id="CHEBI:57692"/>
    </cofactor>
</comment>
<name>A0A1H0I9E5_9GAMM</name>